<keyword evidence="5" id="KW-0862">Zinc</keyword>
<feature type="compositionally biased region" description="Low complexity" evidence="11">
    <location>
        <begin position="436"/>
        <end position="455"/>
    </location>
</feature>
<evidence type="ECO:0000256" key="11">
    <source>
        <dbReference type="SAM" id="MobiDB-lite"/>
    </source>
</evidence>
<dbReference type="Gene3D" id="4.10.1100.10">
    <property type="entry name" value="Transcription factor, SBP-box domain"/>
    <property type="match status" value="1"/>
</dbReference>
<dbReference type="SUPFAM" id="SSF103612">
    <property type="entry name" value="SBT domain"/>
    <property type="match status" value="1"/>
</dbReference>
<dbReference type="SUPFAM" id="SSF48403">
    <property type="entry name" value="Ankyrin repeat"/>
    <property type="match status" value="1"/>
</dbReference>
<keyword evidence="12" id="KW-0812">Transmembrane</keyword>
<evidence type="ECO:0000256" key="9">
    <source>
        <dbReference type="ARBA" id="ARBA00023242"/>
    </source>
</evidence>
<feature type="region of interest" description="Disordered" evidence="11">
    <location>
        <begin position="218"/>
        <end position="240"/>
    </location>
</feature>
<evidence type="ECO:0000256" key="7">
    <source>
        <dbReference type="ARBA" id="ARBA00023125"/>
    </source>
</evidence>
<keyword evidence="9" id="KW-0539">Nucleus</keyword>
<dbReference type="Gene3D" id="1.25.40.20">
    <property type="entry name" value="Ankyrin repeat-containing domain"/>
    <property type="match status" value="1"/>
</dbReference>
<keyword evidence="7" id="KW-0238">DNA-binding</keyword>
<keyword evidence="15" id="KW-1185">Reference proteome</keyword>
<dbReference type="AlphaFoldDB" id="A0AAN9F4R1"/>
<feature type="region of interest" description="Disordered" evidence="11">
    <location>
        <begin position="340"/>
        <end position="380"/>
    </location>
</feature>
<feature type="transmembrane region" description="Helical" evidence="12">
    <location>
        <begin position="965"/>
        <end position="988"/>
    </location>
</feature>
<reference evidence="14 15" key="1">
    <citation type="submission" date="2024-01" db="EMBL/GenBank/DDBJ databases">
        <title>The genomes of 5 underutilized Papilionoideae crops provide insights into root nodulation and disease resistanc.</title>
        <authorList>
            <person name="Yuan L."/>
        </authorList>
    </citation>
    <scope>NUCLEOTIDE SEQUENCE [LARGE SCALE GENOMIC DNA]</scope>
    <source>
        <strain evidence="14">ZHUSHIDOU_FW_LH</strain>
        <tissue evidence="14">Leaf</tissue>
    </source>
</reference>
<keyword evidence="4 10" id="KW-0863">Zinc-finger</keyword>
<organism evidence="14 15">
    <name type="scientific">Crotalaria pallida</name>
    <name type="common">Smooth rattlebox</name>
    <name type="synonym">Crotalaria striata</name>
    <dbReference type="NCBI Taxonomy" id="3830"/>
    <lineage>
        <taxon>Eukaryota</taxon>
        <taxon>Viridiplantae</taxon>
        <taxon>Streptophyta</taxon>
        <taxon>Embryophyta</taxon>
        <taxon>Tracheophyta</taxon>
        <taxon>Spermatophyta</taxon>
        <taxon>Magnoliopsida</taxon>
        <taxon>eudicotyledons</taxon>
        <taxon>Gunneridae</taxon>
        <taxon>Pentapetalae</taxon>
        <taxon>rosids</taxon>
        <taxon>fabids</taxon>
        <taxon>Fabales</taxon>
        <taxon>Fabaceae</taxon>
        <taxon>Papilionoideae</taxon>
        <taxon>50 kb inversion clade</taxon>
        <taxon>genistoids sensu lato</taxon>
        <taxon>core genistoids</taxon>
        <taxon>Crotalarieae</taxon>
        <taxon>Crotalaria</taxon>
    </lineage>
</organism>
<keyword evidence="12" id="KW-1133">Transmembrane helix</keyword>
<feature type="domain" description="SBP-type" evidence="13">
    <location>
        <begin position="151"/>
        <end position="228"/>
    </location>
</feature>
<evidence type="ECO:0000256" key="4">
    <source>
        <dbReference type="ARBA" id="ARBA00022771"/>
    </source>
</evidence>
<evidence type="ECO:0000313" key="15">
    <source>
        <dbReference type="Proteomes" id="UP001372338"/>
    </source>
</evidence>
<dbReference type="GO" id="GO:0005886">
    <property type="term" value="C:plasma membrane"/>
    <property type="evidence" value="ECO:0007669"/>
    <property type="project" value="UniProtKB-SubCell"/>
</dbReference>
<gene>
    <name evidence="14" type="ORF">RIF29_22296</name>
</gene>
<keyword evidence="8" id="KW-0804">Transcription</keyword>
<feature type="compositionally biased region" description="Polar residues" evidence="11">
    <location>
        <begin position="355"/>
        <end position="370"/>
    </location>
</feature>
<keyword evidence="12" id="KW-0472">Membrane</keyword>
<dbReference type="GO" id="GO:0003677">
    <property type="term" value="F:DNA binding"/>
    <property type="evidence" value="ECO:0007669"/>
    <property type="project" value="UniProtKB-KW"/>
</dbReference>
<dbReference type="FunFam" id="4.10.1100.10:FF:000001">
    <property type="entry name" value="Squamosa promoter-binding-like protein 14"/>
    <property type="match status" value="1"/>
</dbReference>
<dbReference type="InterPro" id="IPR036770">
    <property type="entry name" value="Ankyrin_rpt-contain_sf"/>
</dbReference>
<dbReference type="Proteomes" id="UP001372338">
    <property type="component" value="Unassembled WGS sequence"/>
</dbReference>
<proteinExistence type="predicted"/>
<feature type="compositionally biased region" description="Polar residues" evidence="11">
    <location>
        <begin position="230"/>
        <end position="240"/>
    </location>
</feature>
<evidence type="ECO:0000256" key="2">
    <source>
        <dbReference type="ARBA" id="ARBA00004202"/>
    </source>
</evidence>
<keyword evidence="3" id="KW-0479">Metal-binding</keyword>
<feature type="compositionally biased region" description="Polar residues" evidence="11">
    <location>
        <begin position="409"/>
        <end position="418"/>
    </location>
</feature>
<evidence type="ECO:0000256" key="5">
    <source>
        <dbReference type="ARBA" id="ARBA00022833"/>
    </source>
</evidence>
<dbReference type="InterPro" id="IPR004333">
    <property type="entry name" value="SBP_dom"/>
</dbReference>
<dbReference type="GO" id="GO:0008270">
    <property type="term" value="F:zinc ion binding"/>
    <property type="evidence" value="ECO:0007669"/>
    <property type="project" value="UniProtKB-KW"/>
</dbReference>
<evidence type="ECO:0000313" key="14">
    <source>
        <dbReference type="EMBL" id="KAK7269564.1"/>
    </source>
</evidence>
<evidence type="ECO:0000256" key="6">
    <source>
        <dbReference type="ARBA" id="ARBA00023015"/>
    </source>
</evidence>
<feature type="compositionally biased region" description="Basic residues" evidence="11">
    <location>
        <begin position="218"/>
        <end position="227"/>
    </location>
</feature>
<dbReference type="InterPro" id="IPR044817">
    <property type="entry name" value="SBP-like"/>
</dbReference>
<keyword evidence="6" id="KW-0805">Transcription regulation</keyword>
<comment type="caution">
    <text evidence="14">The sequence shown here is derived from an EMBL/GenBank/DDBJ whole genome shotgun (WGS) entry which is preliminary data.</text>
</comment>
<dbReference type="EMBL" id="JAYWIO010000004">
    <property type="protein sequence ID" value="KAK7269564.1"/>
    <property type="molecule type" value="Genomic_DNA"/>
</dbReference>
<evidence type="ECO:0000256" key="10">
    <source>
        <dbReference type="PROSITE-ProRule" id="PRU00470"/>
    </source>
</evidence>
<sequence>MEAYHYYGVGPSTELRGLGKRSNEWDLNEWRWDGDLFLASRLNPAAAAAAGGVGQQFFPLGSGIPVAGGSGSPNSSSSYSEEADLENRRMNKEGERKRRVIVLEDDGLNEEAGTLSLKLGGHGEQLADREVANWDGMNGKKSRVGGGTSNRAVCQVEDCGADLTKAKDYHRRHKVCEVHSKATKALVGNAMQRFCQQCSRFHLLQEFDEGKRSCRRRLAGHNKRRRKTNQEAVPNGNSLNDDQTSSYLLISLLKILSNMHTDRSDQTSDQDLLTHLVRSLANQNGEQGSKNLSNLLREPENLLKGGSSGKSEMVSALFSNGSQGSPTAIRQHQTVSLSNMQHQVMHAHDARATDHQTVSSTKPSITNSPPAYSEARDSSAGQVKMNNFDLNDIYIDSDDGTEDLERLPASTNLGTSSIDYPWTHQDSHQSSPPQTSRNSDSASAQSPSSSSGEAQSRTDRIVFKLFGKEPNDFPLVLRAQILDWLSHSPTDIESYIRPGCIVLTIYLRQDEDVWDELCYNLTSSLNRLLDVSEDTFWRTGWVHIRVQDQIGFIFNGQVVIDKSLPFRCNNISKILSVSPIAVPASRKAQFSIKGVNLIRPATRLICALEGKYLDCECAHESMDQPSNELNQIQCVQFTCSVPVMNGRGFIEIEDQGLSSSFFPFIVAEEDVCSEICVLEPLLELGETDSDIDGTGKIEAKTQAIDFIHEMGWLLHRNRLISRMVHLNSSVELFPLNRFKWLMEFSMDHDWCAVVRKLLNLLLDGSVNPGDHPSLHLALSEMGLLHRAVRRNSKQLVKLLLTYVPENISDKLGTEDKALVNGENKSFLFRPDVAGPAGLTPLHIAAGKDGSEDVLDALTNDPCMVGMEAWKNARDSTGSTPEDYARLRGHYTYIRLVQKKINKRQGAPHVVVEIPSNVTECSSTNQKQNELSTTFDIGKAEEKRGQGVCKACDTKLSCRTVVGRSLVYRPAMLSMVAIAAVCVCVALLFKSSPEVLYVFQPFRWESLEFGTS</sequence>
<name>A0AAN9F4R1_CROPI</name>
<dbReference type="PANTHER" id="PTHR31251:SF132">
    <property type="entry name" value="SQUAMOSA PROMOTER-BINDING-LIKE PROTEIN 1-RELATED"/>
    <property type="match status" value="1"/>
</dbReference>
<evidence type="ECO:0000256" key="3">
    <source>
        <dbReference type="ARBA" id="ARBA00022723"/>
    </source>
</evidence>
<dbReference type="GO" id="GO:0005634">
    <property type="term" value="C:nucleus"/>
    <property type="evidence" value="ECO:0007669"/>
    <property type="project" value="UniProtKB-SubCell"/>
</dbReference>
<evidence type="ECO:0000256" key="8">
    <source>
        <dbReference type="ARBA" id="ARBA00023163"/>
    </source>
</evidence>
<feature type="region of interest" description="Disordered" evidence="11">
    <location>
        <begin position="68"/>
        <end position="92"/>
    </location>
</feature>
<feature type="region of interest" description="Disordered" evidence="11">
    <location>
        <begin position="401"/>
        <end position="456"/>
    </location>
</feature>
<dbReference type="PROSITE" id="PS51141">
    <property type="entry name" value="ZF_SBP"/>
    <property type="match status" value="1"/>
</dbReference>
<evidence type="ECO:0000256" key="1">
    <source>
        <dbReference type="ARBA" id="ARBA00004123"/>
    </source>
</evidence>
<dbReference type="InterPro" id="IPR036893">
    <property type="entry name" value="SBP_sf"/>
</dbReference>
<accession>A0AAN9F4R1</accession>
<dbReference type="Pfam" id="PF03110">
    <property type="entry name" value="SBP"/>
    <property type="match status" value="1"/>
</dbReference>
<evidence type="ECO:0000256" key="12">
    <source>
        <dbReference type="SAM" id="Phobius"/>
    </source>
</evidence>
<dbReference type="Pfam" id="PF26102">
    <property type="entry name" value="Ig_SPL7"/>
    <property type="match status" value="1"/>
</dbReference>
<evidence type="ECO:0000259" key="13">
    <source>
        <dbReference type="PROSITE" id="PS51141"/>
    </source>
</evidence>
<comment type="subcellular location">
    <subcellularLocation>
        <location evidence="2">Cell membrane</location>
        <topology evidence="2">Peripheral membrane protein</topology>
    </subcellularLocation>
    <subcellularLocation>
        <location evidence="1">Nucleus</location>
    </subcellularLocation>
</comment>
<dbReference type="PANTHER" id="PTHR31251">
    <property type="entry name" value="SQUAMOSA PROMOTER-BINDING-LIKE PROTEIN 4"/>
    <property type="match status" value="1"/>
</dbReference>
<protein>
    <recommendedName>
        <fullName evidence="13">SBP-type domain-containing protein</fullName>
    </recommendedName>
</protein>